<accession>A0ABU9AQM8</accession>
<evidence type="ECO:0000313" key="2">
    <source>
        <dbReference type="EMBL" id="MEK7950023.1"/>
    </source>
</evidence>
<organism evidence="2 3">
    <name type="scientific">Luteolibacter soli</name>
    <dbReference type="NCBI Taxonomy" id="3135280"/>
    <lineage>
        <taxon>Bacteria</taxon>
        <taxon>Pseudomonadati</taxon>
        <taxon>Verrucomicrobiota</taxon>
        <taxon>Verrucomicrobiia</taxon>
        <taxon>Verrucomicrobiales</taxon>
        <taxon>Verrucomicrobiaceae</taxon>
        <taxon>Luteolibacter</taxon>
    </lineage>
</organism>
<keyword evidence="3" id="KW-1185">Reference proteome</keyword>
<dbReference type="Proteomes" id="UP001371305">
    <property type="component" value="Unassembled WGS sequence"/>
</dbReference>
<comment type="caution">
    <text evidence="2">The sequence shown here is derived from an EMBL/GenBank/DDBJ whole genome shotgun (WGS) entry which is preliminary data.</text>
</comment>
<dbReference type="RefSeq" id="WP_341403437.1">
    <property type="nucleotide sequence ID" value="NZ_JBBUKT010000002.1"/>
</dbReference>
<protein>
    <submittedName>
        <fullName evidence="2">Uncharacterized protein</fullName>
    </submittedName>
</protein>
<feature type="compositionally biased region" description="Polar residues" evidence="1">
    <location>
        <begin position="564"/>
        <end position="578"/>
    </location>
</feature>
<sequence length="641" mass="69219">MNARPLLLLAFSSPCFSGTLHVESEVLPDLLEHQILGDEVIAKGFYPAHAPPGVYTQQQINAALNGLTPLQKGILSSTTQHRFVGDTLASTTTIVDPNGALYGIDFSGDPFDYESWVVPGAEDLTIDVRLQATRLSTSRNFTVQEFVRKPRPSSGGIGSTVDVDTWSFSKPTDLVEAASPTLKYSPTTVPAFIPAEFVQQALAGASPGQEVPLATGYGVLSLGHGYGETTETIYSYGAQFGIDYIGDPDDYFTWIAIGDSSIQVTSHQETEEGQRYLDQSIQYHLIAPDGTGQVIQNPKFTIVTEVTDTLATWDKVYFAPDHVPSGVDPADATVLAAKVTPGNAGMALHTTTDTPDETEVTVTQSIDSHGAVAGVDYSGTPSNPATWTALTSNDVIADRVEKVSLTTETEAAHLVHVLYREASGDPGQTGQLHRVENSVVGHDIVRVTRRYLNHQLDLQQPLPDGVTTGTIRQALTWANPGETVIAAQTRVRTLRSTQSTPLPDIIDTNGWTLGTDFTGTPGDVNSWQAAGPADVYIDIYHPVTRTRDYDEVVTTHFITAPNTPAESQPSLKVLSSDSGPPRSLHVTWSPPPGMEFEVETSDDLATFSPVPGIFKADGRLLRYSGFFNPLQPKGFLRVKRR</sequence>
<evidence type="ECO:0000256" key="1">
    <source>
        <dbReference type="SAM" id="MobiDB-lite"/>
    </source>
</evidence>
<evidence type="ECO:0000313" key="3">
    <source>
        <dbReference type="Proteomes" id="UP001371305"/>
    </source>
</evidence>
<gene>
    <name evidence="2" type="ORF">WKV53_05935</name>
</gene>
<proteinExistence type="predicted"/>
<dbReference type="EMBL" id="JBBUKT010000002">
    <property type="protein sequence ID" value="MEK7950023.1"/>
    <property type="molecule type" value="Genomic_DNA"/>
</dbReference>
<feature type="region of interest" description="Disordered" evidence="1">
    <location>
        <begin position="564"/>
        <end position="583"/>
    </location>
</feature>
<name>A0ABU9AQM8_9BACT</name>
<reference evidence="2 3" key="1">
    <citation type="submission" date="2024-04" db="EMBL/GenBank/DDBJ databases">
        <title>Luteolibacter sp. isolated from soil.</title>
        <authorList>
            <person name="An J."/>
        </authorList>
    </citation>
    <scope>NUCLEOTIDE SEQUENCE [LARGE SCALE GENOMIC DNA]</scope>
    <source>
        <strain evidence="2 3">Y139</strain>
    </source>
</reference>